<accession>A0ACC0FWI8</accession>
<sequence>MASKSYNKTIDIYDDLILQVGVVVYDSQVPIGATPEYMAGYYMLPRAVVANGLSSSVSVDECPSIDNSERTDGGAFDGSASHIQNNGRRRQKVQDPARDLSIQKTLYWKRNDEAEATTNVGTFELINFKEVPKGAFRDESLLCQGLALNDDLQHLLAKHEAISLGTTVQTEKQNPETVRALVVVDAPLIVRDVKHRWG</sequence>
<name>A0ACC0FWI8_9ERIC</name>
<comment type="caution">
    <text evidence="1">The sequence shown here is derived from an EMBL/GenBank/DDBJ whole genome shotgun (WGS) entry which is preliminary data.</text>
</comment>
<protein>
    <submittedName>
        <fullName evidence="1">TOM1-like protein 9</fullName>
    </submittedName>
</protein>
<gene>
    <name evidence="1" type="ORF">LOK49_LG12G02288</name>
</gene>
<evidence type="ECO:0000313" key="2">
    <source>
        <dbReference type="Proteomes" id="UP001060215"/>
    </source>
</evidence>
<organism evidence="1 2">
    <name type="scientific">Camellia lanceoleosa</name>
    <dbReference type="NCBI Taxonomy" id="1840588"/>
    <lineage>
        <taxon>Eukaryota</taxon>
        <taxon>Viridiplantae</taxon>
        <taxon>Streptophyta</taxon>
        <taxon>Embryophyta</taxon>
        <taxon>Tracheophyta</taxon>
        <taxon>Spermatophyta</taxon>
        <taxon>Magnoliopsida</taxon>
        <taxon>eudicotyledons</taxon>
        <taxon>Gunneridae</taxon>
        <taxon>Pentapetalae</taxon>
        <taxon>asterids</taxon>
        <taxon>Ericales</taxon>
        <taxon>Theaceae</taxon>
        <taxon>Camellia</taxon>
    </lineage>
</organism>
<dbReference type="Proteomes" id="UP001060215">
    <property type="component" value="Chromosome 13"/>
</dbReference>
<dbReference type="EMBL" id="CM045770">
    <property type="protein sequence ID" value="KAI7992924.1"/>
    <property type="molecule type" value="Genomic_DNA"/>
</dbReference>
<proteinExistence type="predicted"/>
<reference evidence="1 2" key="1">
    <citation type="journal article" date="2022" name="Plant J.">
        <title>Chromosome-level genome of Camellia lanceoleosa provides a valuable resource for understanding genome evolution and self-incompatibility.</title>
        <authorList>
            <person name="Gong W."/>
            <person name="Xiao S."/>
            <person name="Wang L."/>
            <person name="Liao Z."/>
            <person name="Chang Y."/>
            <person name="Mo W."/>
            <person name="Hu G."/>
            <person name="Li W."/>
            <person name="Zhao G."/>
            <person name="Zhu H."/>
            <person name="Hu X."/>
            <person name="Ji K."/>
            <person name="Xiang X."/>
            <person name="Song Q."/>
            <person name="Yuan D."/>
            <person name="Jin S."/>
            <person name="Zhang L."/>
        </authorList>
    </citation>
    <scope>NUCLEOTIDE SEQUENCE [LARGE SCALE GENOMIC DNA]</scope>
    <source>
        <strain evidence="1">SQ_2022a</strain>
    </source>
</reference>
<keyword evidence="2" id="KW-1185">Reference proteome</keyword>
<evidence type="ECO:0000313" key="1">
    <source>
        <dbReference type="EMBL" id="KAI7992924.1"/>
    </source>
</evidence>